<evidence type="ECO:0000259" key="5">
    <source>
        <dbReference type="Pfam" id="PF01182"/>
    </source>
</evidence>
<comment type="catalytic activity">
    <reaction evidence="1 4">
        <text>alpha-D-glucosamine 6-phosphate + H2O = beta-D-fructose 6-phosphate + NH4(+)</text>
        <dbReference type="Rhea" id="RHEA:12172"/>
        <dbReference type="ChEBI" id="CHEBI:15377"/>
        <dbReference type="ChEBI" id="CHEBI:28938"/>
        <dbReference type="ChEBI" id="CHEBI:57634"/>
        <dbReference type="ChEBI" id="CHEBI:75989"/>
        <dbReference type="EC" id="3.5.99.6"/>
    </reaction>
</comment>
<dbReference type="InterPro" id="IPR004547">
    <property type="entry name" value="Glucosamine6P_isomerase"/>
</dbReference>
<dbReference type="GO" id="GO:0006046">
    <property type="term" value="P:N-acetylglucosamine catabolic process"/>
    <property type="evidence" value="ECO:0007669"/>
    <property type="project" value="UniProtKB-UniRule"/>
</dbReference>
<feature type="active site" description="Proton acceptor; for ring-opening step" evidence="4">
    <location>
        <position position="138"/>
    </location>
</feature>
<dbReference type="CDD" id="cd01399">
    <property type="entry name" value="GlcN6P_deaminase"/>
    <property type="match status" value="1"/>
</dbReference>
<dbReference type="GO" id="GO:0019262">
    <property type="term" value="P:N-acetylneuraminate catabolic process"/>
    <property type="evidence" value="ECO:0007669"/>
    <property type="project" value="UniProtKB-UniRule"/>
</dbReference>
<dbReference type="SUPFAM" id="SSF100950">
    <property type="entry name" value="NagB/RpiA/CoA transferase-like"/>
    <property type="match status" value="1"/>
</dbReference>
<dbReference type="UniPathway" id="UPA00629">
    <property type="reaction ID" value="UER00684"/>
</dbReference>
<dbReference type="PANTHER" id="PTHR11280">
    <property type="entry name" value="GLUCOSAMINE-6-PHOSPHATE ISOMERASE"/>
    <property type="match status" value="1"/>
</dbReference>
<keyword evidence="2 4" id="KW-0378">Hydrolase</keyword>
<dbReference type="InterPro" id="IPR018321">
    <property type="entry name" value="Glucosamine6P_isomerase_CS"/>
</dbReference>
<dbReference type="Proteomes" id="UP000538292">
    <property type="component" value="Unassembled WGS sequence"/>
</dbReference>
<evidence type="ECO:0000256" key="1">
    <source>
        <dbReference type="ARBA" id="ARBA00000644"/>
    </source>
</evidence>
<organism evidence="6 7">
    <name type="scientific">Thermoactinomyces mirandus</name>
    <dbReference type="NCBI Taxonomy" id="2756294"/>
    <lineage>
        <taxon>Bacteria</taxon>
        <taxon>Bacillati</taxon>
        <taxon>Bacillota</taxon>
        <taxon>Bacilli</taxon>
        <taxon>Bacillales</taxon>
        <taxon>Thermoactinomycetaceae</taxon>
        <taxon>Thermoactinomyces</taxon>
    </lineage>
</organism>
<dbReference type="EMBL" id="JACEOL010000031">
    <property type="protein sequence ID" value="MBA4602595.1"/>
    <property type="molecule type" value="Genomic_DNA"/>
</dbReference>
<dbReference type="GO" id="GO:0006043">
    <property type="term" value="P:glucosamine catabolic process"/>
    <property type="evidence" value="ECO:0007669"/>
    <property type="project" value="TreeGrafter"/>
</dbReference>
<dbReference type="PANTHER" id="PTHR11280:SF5">
    <property type="entry name" value="GLUCOSAMINE-6-PHOSPHATE ISOMERASE"/>
    <property type="match status" value="1"/>
</dbReference>
<sequence>MQLIRAKDYDEMCAKAAEHVIRTIKEKKAPVLGLATGKTPTGVYRKLVMDHWQNRTSYRHVTTFNLDEYVGLGSDDPTSFHYYMRENFFDHVDIPEQQIHIPNGIASNLEQECLQYECQIEEKGGIDLQILGIGVNGHIGFNEPGTPFYSQTHIVKLSESTREANQSFFNSLEQVPKYAITMGLSTIMKSREIVLLVSGKRKAPILQQLLSSEVVCEDLPATILKRHPHVTIITDQDAYSS</sequence>
<dbReference type="RefSeq" id="WP_181740336.1">
    <property type="nucleotide sequence ID" value="NZ_JACEOL010000031.1"/>
</dbReference>
<dbReference type="AlphaFoldDB" id="A0A7W1XSW8"/>
<feature type="active site" description="For ring-opening step" evidence="4">
    <location>
        <position position="136"/>
    </location>
</feature>
<dbReference type="GO" id="GO:0005975">
    <property type="term" value="P:carbohydrate metabolic process"/>
    <property type="evidence" value="ECO:0007669"/>
    <property type="project" value="InterPro"/>
</dbReference>
<comment type="caution">
    <text evidence="6">The sequence shown here is derived from an EMBL/GenBank/DDBJ whole genome shotgun (WGS) entry which is preliminary data.</text>
</comment>
<feature type="active site" description="For ring-opening step" evidence="4">
    <location>
        <position position="143"/>
    </location>
</feature>
<gene>
    <name evidence="4 6" type="primary">nagB</name>
    <name evidence="6" type="ORF">H2C83_09770</name>
</gene>
<dbReference type="GO" id="GO:0042802">
    <property type="term" value="F:identical protein binding"/>
    <property type="evidence" value="ECO:0007669"/>
    <property type="project" value="TreeGrafter"/>
</dbReference>
<dbReference type="InterPro" id="IPR037171">
    <property type="entry name" value="NagB/RpiA_transferase-like"/>
</dbReference>
<dbReference type="EC" id="3.5.99.6" evidence="4"/>
<evidence type="ECO:0000256" key="4">
    <source>
        <dbReference type="HAMAP-Rule" id="MF_01241"/>
    </source>
</evidence>
<comment type="caution">
    <text evidence="4">Lacks conserved residue(s) required for the propagation of feature annotation.</text>
</comment>
<proteinExistence type="inferred from homology"/>
<dbReference type="InterPro" id="IPR006148">
    <property type="entry name" value="Glc/Gal-6P_isomerase"/>
</dbReference>
<protein>
    <recommendedName>
        <fullName evidence="4">Glucosamine-6-phosphate deaminase</fullName>
        <ecNumber evidence="4">3.5.99.6</ecNumber>
    </recommendedName>
    <alternativeName>
        <fullName evidence="4">GlcN6P deaminase</fullName>
        <shortName evidence="4">GNPDA</shortName>
    </alternativeName>
    <alternativeName>
        <fullName evidence="4">Glucosamine-6-phosphate isomerase</fullName>
    </alternativeName>
</protein>
<evidence type="ECO:0000313" key="6">
    <source>
        <dbReference type="EMBL" id="MBA4602595.1"/>
    </source>
</evidence>
<dbReference type="FunFam" id="3.40.50.1360:FF:000003">
    <property type="entry name" value="Glucosamine-6-phosphate deaminase"/>
    <property type="match status" value="1"/>
</dbReference>
<accession>A0A7W1XSW8</accession>
<dbReference type="Gene3D" id="3.40.50.1360">
    <property type="match status" value="1"/>
</dbReference>
<feature type="active site" description="Proton acceptor; for enolization step" evidence="4">
    <location>
        <position position="67"/>
    </location>
</feature>
<dbReference type="NCBIfam" id="TIGR00502">
    <property type="entry name" value="nagB"/>
    <property type="match status" value="1"/>
</dbReference>
<dbReference type="Pfam" id="PF01182">
    <property type="entry name" value="Glucosamine_iso"/>
    <property type="match status" value="1"/>
</dbReference>
<comment type="pathway">
    <text evidence="4">Amino-sugar metabolism; N-acetylneuraminate degradation; D-fructose 6-phosphate from N-acetylneuraminate: step 5/5.</text>
</comment>
<comment type="function">
    <text evidence="4">Catalyzes the reversible isomerization-deamination of glucosamine 6-phosphate (GlcN6P) to form fructose 6-phosphate (Fru6P) and ammonium ion.</text>
</comment>
<feature type="domain" description="Glucosamine/galactosamine-6-phosphate isomerase" evidence="5">
    <location>
        <begin position="11"/>
        <end position="226"/>
    </location>
</feature>
<keyword evidence="7" id="KW-1185">Reference proteome</keyword>
<dbReference type="GO" id="GO:0004342">
    <property type="term" value="F:glucosamine-6-phosphate deaminase activity"/>
    <property type="evidence" value="ECO:0007669"/>
    <property type="project" value="UniProtKB-UniRule"/>
</dbReference>
<evidence type="ECO:0000256" key="3">
    <source>
        <dbReference type="ARBA" id="ARBA00023277"/>
    </source>
</evidence>
<evidence type="ECO:0000313" key="7">
    <source>
        <dbReference type="Proteomes" id="UP000538292"/>
    </source>
</evidence>
<reference evidence="6 7" key="1">
    <citation type="submission" date="2020-07" db="EMBL/GenBank/DDBJ databases">
        <title>Thermoactinomyces phylogeny.</title>
        <authorList>
            <person name="Dunlap C."/>
        </authorList>
    </citation>
    <scope>NUCLEOTIDE SEQUENCE [LARGE SCALE GENOMIC DNA]</scope>
    <source>
        <strain evidence="6 7">AMNI-1</strain>
    </source>
</reference>
<evidence type="ECO:0000256" key="2">
    <source>
        <dbReference type="ARBA" id="ARBA00022801"/>
    </source>
</evidence>
<name>A0A7W1XSW8_9BACL</name>
<dbReference type="GO" id="GO:0005737">
    <property type="term" value="C:cytoplasm"/>
    <property type="evidence" value="ECO:0007669"/>
    <property type="project" value="TreeGrafter"/>
</dbReference>
<comment type="similarity">
    <text evidence="4">Belongs to the glucosamine/galactosamine-6-phosphate isomerase family. NagB subfamily.</text>
</comment>
<dbReference type="PROSITE" id="PS01161">
    <property type="entry name" value="GLC_GALNAC_ISOMERASE"/>
    <property type="match status" value="1"/>
</dbReference>
<dbReference type="HAMAP" id="MF_01241">
    <property type="entry name" value="GlcN6P_deamin"/>
    <property type="match status" value="1"/>
</dbReference>
<keyword evidence="3 4" id="KW-0119">Carbohydrate metabolism</keyword>